<name>A0A2T4CYP8_9GAMM</name>
<gene>
    <name evidence="2" type="ORF">C9940_01245</name>
</gene>
<sequence>MKSTYLTNLLLLVVAVLLVWLMTESQVEDSAYITDKIQAAQVNQITIVRREQQTIHLQRDQQWQLSQPIHVRANQTRINLLLSLLQQPAHQQIPVTQTTDLAEFGLQQPELSLVFNEYHFAFGDTEPLSGYRYILHNQQIYLINDDISPLLGASASSFVDNRLLDPASKIAALHLPELQNQQGQQKYAALSIVQQNDSWHSMPQNYPQDKLLALLQNWQQAYAMQVVIMLDDETSTPDEQEVTIKLTDNTQRKFVVSHSEEGLTLTDHQQQLQYLFPATIIPALFSINE</sequence>
<accession>A0A2T4CYP8</accession>
<evidence type="ECO:0000259" key="1">
    <source>
        <dbReference type="Pfam" id="PF14238"/>
    </source>
</evidence>
<reference evidence="2" key="1">
    <citation type="submission" date="2018-03" db="EMBL/GenBank/DDBJ databases">
        <title>Cross-interface Injection: A General Nanoliter Liquid Handling Method Applied to Single Cells Genome Amplification Automated Nanoliter Liquid Handling Applied to Single Cell Multiple Displacement Amplification.</title>
        <authorList>
            <person name="Yun J."/>
            <person name="Xu P."/>
            <person name="Xu J."/>
            <person name="Dai X."/>
            <person name="Wang Y."/>
            <person name="Zheng X."/>
            <person name="Cao C."/>
            <person name="Yi Q."/>
            <person name="Zhu Y."/>
            <person name="Wang L."/>
            <person name="Dong Z."/>
            <person name="Huang Y."/>
            <person name="Huang L."/>
            <person name="Du W."/>
        </authorList>
    </citation>
    <scope>NUCLEOTIDE SEQUENCE [LARGE SCALE GENOMIC DNA]</scope>
    <source>
        <strain evidence="2">Z-D3-2</strain>
    </source>
</reference>
<comment type="caution">
    <text evidence="2">The sequence shown here is derived from an EMBL/GenBank/DDBJ whole genome shotgun (WGS) entry which is preliminary data.</text>
</comment>
<evidence type="ECO:0000313" key="2">
    <source>
        <dbReference type="EMBL" id="PTB86690.1"/>
    </source>
</evidence>
<protein>
    <recommendedName>
        <fullName evidence="1">DUF4340 domain-containing protein</fullName>
    </recommendedName>
</protein>
<dbReference type="InterPro" id="IPR025641">
    <property type="entry name" value="DUF4340"/>
</dbReference>
<dbReference type="AlphaFoldDB" id="A0A2T4CYP8"/>
<organism evidence="2">
    <name type="scientific">Pseudidiomarina aestuarii</name>
    <dbReference type="NCBI Taxonomy" id="624146"/>
    <lineage>
        <taxon>Bacteria</taxon>
        <taxon>Pseudomonadati</taxon>
        <taxon>Pseudomonadota</taxon>
        <taxon>Gammaproteobacteria</taxon>
        <taxon>Alteromonadales</taxon>
        <taxon>Idiomarinaceae</taxon>
        <taxon>Pseudidiomarina</taxon>
    </lineage>
</organism>
<proteinExistence type="predicted"/>
<dbReference type="Pfam" id="PF14238">
    <property type="entry name" value="DUF4340"/>
    <property type="match status" value="1"/>
</dbReference>
<feature type="domain" description="DUF4340" evidence="1">
    <location>
        <begin position="63"/>
        <end position="200"/>
    </location>
</feature>
<dbReference type="EMBL" id="PYVN01000007">
    <property type="protein sequence ID" value="PTB86690.1"/>
    <property type="molecule type" value="Genomic_DNA"/>
</dbReference>